<dbReference type="Gene3D" id="3.20.140.10">
    <property type="entry name" value="nicotinate phosphoribosyltransferase"/>
    <property type="match status" value="1"/>
</dbReference>
<evidence type="ECO:0000256" key="5">
    <source>
        <dbReference type="ARBA" id="ARBA00022598"/>
    </source>
</evidence>
<dbReference type="PANTHER" id="PTHR11098">
    <property type="entry name" value="NICOTINATE PHOSPHORIBOSYLTRANSFERASE"/>
    <property type="match status" value="1"/>
</dbReference>
<evidence type="ECO:0000256" key="3">
    <source>
        <dbReference type="ARBA" id="ARBA00013236"/>
    </source>
</evidence>
<dbReference type="Pfam" id="PF04095">
    <property type="entry name" value="NAPRTase"/>
    <property type="match status" value="1"/>
</dbReference>
<dbReference type="PANTHER" id="PTHR11098:SF1">
    <property type="entry name" value="NICOTINATE PHOSPHORIBOSYLTRANSFERASE"/>
    <property type="match status" value="1"/>
</dbReference>
<evidence type="ECO:0000313" key="9">
    <source>
        <dbReference type="EMBL" id="WQJ53392.1"/>
    </source>
</evidence>
<dbReference type="GO" id="GO:0004516">
    <property type="term" value="F:nicotinate phosphoribosyltransferase activity"/>
    <property type="evidence" value="ECO:0007669"/>
    <property type="project" value="UniProtKB-EC"/>
</dbReference>
<dbReference type="InterPro" id="IPR041525">
    <property type="entry name" value="N/Namide_PRibTrfase"/>
</dbReference>
<evidence type="ECO:0000259" key="8">
    <source>
        <dbReference type="Pfam" id="PF17767"/>
    </source>
</evidence>
<dbReference type="Pfam" id="PF17767">
    <property type="entry name" value="NAPRTase_N"/>
    <property type="match status" value="1"/>
</dbReference>
<keyword evidence="9" id="KW-0808">Transferase</keyword>
<evidence type="ECO:0000256" key="4">
    <source>
        <dbReference type="ARBA" id="ARBA00022553"/>
    </source>
</evidence>
<keyword evidence="5 9" id="KW-0436">Ligase</keyword>
<evidence type="ECO:0000256" key="6">
    <source>
        <dbReference type="ARBA" id="ARBA00022642"/>
    </source>
</evidence>
<dbReference type="Proteomes" id="UP001358193">
    <property type="component" value="Segment"/>
</dbReference>
<dbReference type="InterPro" id="IPR006406">
    <property type="entry name" value="Nic_PRibTrfase"/>
</dbReference>
<dbReference type="EC" id="6.3.4.21" evidence="3"/>
<dbReference type="PIRSF" id="PIRSF000484">
    <property type="entry name" value="NAPRT"/>
    <property type="match status" value="1"/>
</dbReference>
<keyword evidence="10" id="KW-1185">Reference proteome</keyword>
<keyword evidence="6" id="KW-0662">Pyridine nucleotide biosynthesis</keyword>
<name>A0ABZ0Z2G9_9CAUD</name>
<comment type="similarity">
    <text evidence="2">Belongs to the NAPRTase family.</text>
</comment>
<keyword evidence="9" id="KW-0328">Glycosyltransferase</keyword>
<dbReference type="InterPro" id="IPR040727">
    <property type="entry name" value="NAPRTase_N"/>
</dbReference>
<protein>
    <recommendedName>
        <fullName evidence="3">nicotinate phosphoribosyltransferase</fullName>
        <ecNumber evidence="3">6.3.4.21</ecNumber>
    </recommendedName>
</protein>
<evidence type="ECO:0000256" key="2">
    <source>
        <dbReference type="ARBA" id="ARBA00010897"/>
    </source>
</evidence>
<organism evidence="9 10">
    <name type="scientific">phage Lak_Megaphage_Sonny</name>
    <dbReference type="NCBI Taxonomy" id="3109229"/>
    <lineage>
        <taxon>Viruses</taxon>
        <taxon>Duplodnaviria</taxon>
        <taxon>Heunggongvirae</taxon>
        <taxon>Uroviricota</taxon>
        <taxon>Caudoviricetes</taxon>
        <taxon>Caudoviricetes code 15 clade</taxon>
    </lineage>
</organism>
<evidence type="ECO:0000256" key="1">
    <source>
        <dbReference type="ARBA" id="ARBA00004952"/>
    </source>
</evidence>
<dbReference type="GO" id="GO:0016757">
    <property type="term" value="F:glycosyltransferase activity"/>
    <property type="evidence" value="ECO:0007669"/>
    <property type="project" value="UniProtKB-KW"/>
</dbReference>
<comment type="pathway">
    <text evidence="1">Cofactor biosynthesis; NAD(+) biosynthesis; nicotinate D-ribonucleotide from nicotinate: step 1/1.</text>
</comment>
<evidence type="ECO:0000259" key="7">
    <source>
        <dbReference type="Pfam" id="PF04095"/>
    </source>
</evidence>
<sequence>MRQIITHFTDNDLYTFTCMYYILQKYPRSEVRYSFFDRNHRKYPKGFDNMLQEQINGMQNVIITDEEIAFMRRKCYFLPEWYYTFLKGYRFNPAEVKISQDAEGYLSISIEGKWYSTIMWEMPILSTISELINEIEGNIAKYDSNREYAKSKAKMVRALQNGLVIGDMGTRRRFSFAHHNNVIKSFKEAMYECHEASGKFIGTSNVYFAMKYDLGIVGTMSHQLISFEENVSGVQECNYNVMKKFSDVYDGDNGIYLYDCFGDEIFFSNLSKKMAMMFKGLRVDSGDERDQLEKIIAKYRSLGIDPATKQVVFSNALDINKAISLHQYVDGRMQDSYGIGTHLCADVDGVGYSNIVIKLTGMRITENRCWQPCVKLSCDKGKVLGDTEKCNHILKVIDSLAQ</sequence>
<feature type="domain" description="Nicotinate/nicotinamide phosphoribosyltransferase" evidence="7">
    <location>
        <begin position="166"/>
        <end position="364"/>
    </location>
</feature>
<dbReference type="NCBIfam" id="TIGR01514">
    <property type="entry name" value="NAPRTase"/>
    <property type="match status" value="1"/>
</dbReference>
<accession>A0ABZ0Z2G9</accession>
<dbReference type="EMBL" id="OR769223">
    <property type="protein sequence ID" value="WQJ53392.1"/>
    <property type="molecule type" value="Genomic_DNA"/>
</dbReference>
<proteinExistence type="inferred from homology"/>
<dbReference type="SUPFAM" id="SSF54675">
    <property type="entry name" value="Nicotinate/Quinolinate PRTase N-terminal domain-like"/>
    <property type="match status" value="1"/>
</dbReference>
<dbReference type="InterPro" id="IPR036068">
    <property type="entry name" value="Nicotinate_pribotase-like_C"/>
</dbReference>
<dbReference type="InterPro" id="IPR007229">
    <property type="entry name" value="Nic_PRibTrfase-Fam"/>
</dbReference>
<keyword evidence="4" id="KW-0597">Phosphoprotein</keyword>
<dbReference type="SUPFAM" id="SSF51690">
    <property type="entry name" value="Nicotinate/Quinolinate PRTase C-terminal domain-like"/>
    <property type="match status" value="1"/>
</dbReference>
<reference evidence="9 10" key="1">
    <citation type="submission" date="2023-11" db="EMBL/GenBank/DDBJ databases">
        <authorList>
            <person name="Cook R."/>
            <person name="Crisci M."/>
            <person name="Pye H."/>
            <person name="Adriaenssens E."/>
            <person name="Santini J."/>
        </authorList>
    </citation>
    <scope>NUCLEOTIDE SEQUENCE [LARGE SCALE GENOMIC DNA]</scope>
    <source>
        <strain evidence="9">Lak_Megaphage_Sonny</strain>
    </source>
</reference>
<evidence type="ECO:0000313" key="10">
    <source>
        <dbReference type="Proteomes" id="UP001358193"/>
    </source>
</evidence>
<feature type="domain" description="Nicotinate phosphoribosyltransferase N-terminal" evidence="8">
    <location>
        <begin position="10"/>
        <end position="129"/>
    </location>
</feature>